<organism evidence="8 9">
    <name type="scientific">Colletotrichum navitas</name>
    <dbReference type="NCBI Taxonomy" id="681940"/>
    <lineage>
        <taxon>Eukaryota</taxon>
        <taxon>Fungi</taxon>
        <taxon>Dikarya</taxon>
        <taxon>Ascomycota</taxon>
        <taxon>Pezizomycotina</taxon>
        <taxon>Sordariomycetes</taxon>
        <taxon>Hypocreomycetidae</taxon>
        <taxon>Glomerellales</taxon>
        <taxon>Glomerellaceae</taxon>
        <taxon>Colletotrichum</taxon>
        <taxon>Colletotrichum graminicola species complex</taxon>
    </lineage>
</organism>
<accession>A0AAD8V696</accession>
<comment type="cofactor">
    <cofactor evidence="1 6">
        <name>heme</name>
        <dbReference type="ChEBI" id="CHEBI:30413"/>
    </cofactor>
</comment>
<evidence type="ECO:0000256" key="7">
    <source>
        <dbReference type="RuleBase" id="RU000461"/>
    </source>
</evidence>
<reference evidence="8" key="1">
    <citation type="submission" date="2021-06" db="EMBL/GenBank/DDBJ databases">
        <title>Comparative genomics, transcriptomics and evolutionary studies reveal genomic signatures of adaptation to plant cell wall in hemibiotrophic fungi.</title>
        <authorList>
            <consortium name="DOE Joint Genome Institute"/>
            <person name="Baroncelli R."/>
            <person name="Diaz J.F."/>
            <person name="Benocci T."/>
            <person name="Peng M."/>
            <person name="Battaglia E."/>
            <person name="Haridas S."/>
            <person name="Andreopoulos W."/>
            <person name="Labutti K."/>
            <person name="Pangilinan J."/>
            <person name="Floch G.L."/>
            <person name="Makela M.R."/>
            <person name="Henrissat B."/>
            <person name="Grigoriev I.V."/>
            <person name="Crouch J.A."/>
            <person name="De Vries R.P."/>
            <person name="Sukno S.A."/>
            <person name="Thon M.R."/>
        </authorList>
    </citation>
    <scope>NUCLEOTIDE SEQUENCE</scope>
    <source>
        <strain evidence="8">CBS 125086</strain>
    </source>
</reference>
<protein>
    <submittedName>
        <fullName evidence="8">Cytochrome P450</fullName>
    </submittedName>
</protein>
<gene>
    <name evidence="8" type="ORF">LY79DRAFT_513011</name>
</gene>
<sequence length="535" mass="60453">MLISLLTALVAFSLYYYLHVRHLFSPFRNLPSPSQGAIWTRLLHEPRLPEIEHWIDTIPNKGLIKYHGLYNRERVFITSPEAAREFLTVAPYKFVKPELQSILSELISGRGLLTLEGEEHKQVRKRLNPAFNQANLRAWFPTLWKTAIKALNTIPLYTVVDNNLAPAGSPKASFASATSIQIPIAAASIDMIGHFGYNVEFDTIKIMASSKLQSDARHSKDKRRRFGRAFLHMFKTTRHGQLTLELASIIGPKIALKIPLRAVRTIKSIMGLFYDMMREIVEEHERAEGEGEKQAQGPTDILTHAVRSGVLSHADLIEEGVHMISGGTETSIGTATWAMHLLSRHPEVQSRLRDEIRANIPSPYDYVRTERVGQADLRSLPYLNAVANEVLRYHSVNGLLWRDCIEPVTIAGVPIPKNTTMVFSPWVLNRDPRHWGRDARIFNPDRWVKTPTTGGADHPYSFMTFGGGPRRCIGEQYARDQLLCVICAYIGRYELLPLDPVNGSDEGTEIGDNFALTLFKILDGWKLHVRTIPGW</sequence>
<dbReference type="GeneID" id="85438685"/>
<dbReference type="InterPro" id="IPR002401">
    <property type="entry name" value="Cyt_P450_E_grp-I"/>
</dbReference>
<dbReference type="AlphaFoldDB" id="A0AAD8V696"/>
<evidence type="ECO:0000256" key="1">
    <source>
        <dbReference type="ARBA" id="ARBA00001971"/>
    </source>
</evidence>
<comment type="caution">
    <text evidence="8">The sequence shown here is derived from an EMBL/GenBank/DDBJ whole genome shotgun (WGS) entry which is preliminary data.</text>
</comment>
<evidence type="ECO:0000256" key="3">
    <source>
        <dbReference type="ARBA" id="ARBA00022617"/>
    </source>
</evidence>
<evidence type="ECO:0000256" key="6">
    <source>
        <dbReference type="PIRSR" id="PIRSR602401-1"/>
    </source>
</evidence>
<dbReference type="PANTHER" id="PTHR24305:SF166">
    <property type="entry name" value="CYTOCHROME P450 12A4, MITOCHONDRIAL-RELATED"/>
    <property type="match status" value="1"/>
</dbReference>
<keyword evidence="3 6" id="KW-0349">Heme</keyword>
<name>A0AAD8V696_9PEZI</name>
<dbReference type="InterPro" id="IPR001128">
    <property type="entry name" value="Cyt_P450"/>
</dbReference>
<evidence type="ECO:0000256" key="4">
    <source>
        <dbReference type="ARBA" id="ARBA00022723"/>
    </source>
</evidence>
<dbReference type="PRINTS" id="PR00463">
    <property type="entry name" value="EP450I"/>
</dbReference>
<dbReference type="EMBL" id="JAHLJV010000021">
    <property type="protein sequence ID" value="KAK1594138.1"/>
    <property type="molecule type" value="Genomic_DNA"/>
</dbReference>
<dbReference type="InterPro" id="IPR050121">
    <property type="entry name" value="Cytochrome_P450_monoxygenase"/>
</dbReference>
<keyword evidence="7" id="KW-0503">Monooxygenase</keyword>
<dbReference type="PANTHER" id="PTHR24305">
    <property type="entry name" value="CYTOCHROME P450"/>
    <property type="match status" value="1"/>
</dbReference>
<comment type="similarity">
    <text evidence="2 7">Belongs to the cytochrome P450 family.</text>
</comment>
<dbReference type="GO" id="GO:0020037">
    <property type="term" value="F:heme binding"/>
    <property type="evidence" value="ECO:0007669"/>
    <property type="project" value="InterPro"/>
</dbReference>
<keyword evidence="5 6" id="KW-0408">Iron</keyword>
<dbReference type="InterPro" id="IPR036396">
    <property type="entry name" value="Cyt_P450_sf"/>
</dbReference>
<dbReference type="Proteomes" id="UP001230504">
    <property type="component" value="Unassembled WGS sequence"/>
</dbReference>
<feature type="binding site" description="axial binding residue" evidence="6">
    <location>
        <position position="472"/>
    </location>
    <ligand>
        <name>heme</name>
        <dbReference type="ChEBI" id="CHEBI:30413"/>
    </ligand>
    <ligandPart>
        <name>Fe</name>
        <dbReference type="ChEBI" id="CHEBI:18248"/>
    </ligandPart>
</feature>
<dbReference type="PROSITE" id="PS00086">
    <property type="entry name" value="CYTOCHROME_P450"/>
    <property type="match status" value="1"/>
</dbReference>
<dbReference type="GO" id="GO:0005506">
    <property type="term" value="F:iron ion binding"/>
    <property type="evidence" value="ECO:0007669"/>
    <property type="project" value="InterPro"/>
</dbReference>
<keyword evidence="4 6" id="KW-0479">Metal-binding</keyword>
<evidence type="ECO:0000313" key="8">
    <source>
        <dbReference type="EMBL" id="KAK1594138.1"/>
    </source>
</evidence>
<keyword evidence="9" id="KW-1185">Reference proteome</keyword>
<dbReference type="RefSeq" id="XP_060415359.1">
    <property type="nucleotide sequence ID" value="XM_060554445.1"/>
</dbReference>
<dbReference type="GO" id="GO:0004497">
    <property type="term" value="F:monooxygenase activity"/>
    <property type="evidence" value="ECO:0007669"/>
    <property type="project" value="UniProtKB-KW"/>
</dbReference>
<dbReference type="InterPro" id="IPR017972">
    <property type="entry name" value="Cyt_P450_CS"/>
</dbReference>
<proteinExistence type="inferred from homology"/>
<evidence type="ECO:0000256" key="2">
    <source>
        <dbReference type="ARBA" id="ARBA00010617"/>
    </source>
</evidence>
<dbReference type="SUPFAM" id="SSF48264">
    <property type="entry name" value="Cytochrome P450"/>
    <property type="match status" value="1"/>
</dbReference>
<evidence type="ECO:0000313" key="9">
    <source>
        <dbReference type="Proteomes" id="UP001230504"/>
    </source>
</evidence>
<dbReference type="Pfam" id="PF00067">
    <property type="entry name" value="p450"/>
    <property type="match status" value="1"/>
</dbReference>
<dbReference type="PRINTS" id="PR00385">
    <property type="entry name" value="P450"/>
</dbReference>
<dbReference type="Gene3D" id="1.10.630.10">
    <property type="entry name" value="Cytochrome P450"/>
    <property type="match status" value="1"/>
</dbReference>
<keyword evidence="7" id="KW-0560">Oxidoreductase</keyword>
<evidence type="ECO:0000256" key="5">
    <source>
        <dbReference type="ARBA" id="ARBA00023004"/>
    </source>
</evidence>
<dbReference type="GO" id="GO:0016705">
    <property type="term" value="F:oxidoreductase activity, acting on paired donors, with incorporation or reduction of molecular oxygen"/>
    <property type="evidence" value="ECO:0007669"/>
    <property type="project" value="InterPro"/>
</dbReference>